<dbReference type="PRINTS" id="PR00080">
    <property type="entry name" value="SDRFAMILY"/>
</dbReference>
<dbReference type="PANTHER" id="PTHR44196:SF1">
    <property type="entry name" value="DEHYDROGENASE_REDUCTASE SDR FAMILY MEMBER 7B"/>
    <property type="match status" value="1"/>
</dbReference>
<keyword evidence="2" id="KW-0560">Oxidoreductase</keyword>
<proteinExistence type="inferred from homology"/>
<dbReference type="GO" id="GO:0016491">
    <property type="term" value="F:oxidoreductase activity"/>
    <property type="evidence" value="ECO:0007669"/>
    <property type="project" value="UniProtKB-KW"/>
</dbReference>
<dbReference type="Proteomes" id="UP000323142">
    <property type="component" value="Unassembled WGS sequence"/>
</dbReference>
<dbReference type="Pfam" id="PF00106">
    <property type="entry name" value="adh_short"/>
    <property type="match status" value="1"/>
</dbReference>
<dbReference type="CDD" id="cd05360">
    <property type="entry name" value="SDR_c3"/>
    <property type="match status" value="1"/>
</dbReference>
<evidence type="ECO:0000256" key="3">
    <source>
        <dbReference type="RuleBase" id="RU000363"/>
    </source>
</evidence>
<dbReference type="GO" id="GO:0016020">
    <property type="term" value="C:membrane"/>
    <property type="evidence" value="ECO:0007669"/>
    <property type="project" value="TreeGrafter"/>
</dbReference>
<keyword evidence="5" id="KW-0812">Transmembrane</keyword>
<dbReference type="PRINTS" id="PR00081">
    <property type="entry name" value="GDHRDH"/>
</dbReference>
<dbReference type="SUPFAM" id="SSF51735">
    <property type="entry name" value="NAD(P)-binding Rossmann-fold domains"/>
    <property type="match status" value="1"/>
</dbReference>
<evidence type="ECO:0000313" key="8">
    <source>
        <dbReference type="Proteomes" id="UP000323142"/>
    </source>
</evidence>
<reference evidence="7 8" key="1">
    <citation type="submission" date="2019-09" db="EMBL/GenBank/DDBJ databases">
        <title>Salinarimonas rosea gen. nov., sp. nov., a new member of the a-2 subgroup of the Proteobacteria.</title>
        <authorList>
            <person name="Liu J."/>
        </authorList>
    </citation>
    <scope>NUCLEOTIDE SEQUENCE [LARGE SCALE GENOMIC DNA]</scope>
    <source>
        <strain evidence="7 8">BN140002</strain>
    </source>
</reference>
<dbReference type="PANTHER" id="PTHR44196">
    <property type="entry name" value="DEHYDROGENASE/REDUCTASE SDR FAMILY MEMBER 7B"/>
    <property type="match status" value="1"/>
</dbReference>
<accession>A0A5B2VFP7</accession>
<comment type="caution">
    <text evidence="7">The sequence shown here is derived from an EMBL/GenBank/DDBJ whole genome shotgun (WGS) entry which is preliminary data.</text>
</comment>
<feature type="domain" description="Ketoreductase" evidence="6">
    <location>
        <begin position="11"/>
        <end position="196"/>
    </location>
</feature>
<comment type="similarity">
    <text evidence="1 3">Belongs to the short-chain dehydrogenases/reductases (SDR) family.</text>
</comment>
<evidence type="ECO:0000259" key="6">
    <source>
        <dbReference type="SMART" id="SM00822"/>
    </source>
</evidence>
<dbReference type="InterPro" id="IPR002347">
    <property type="entry name" value="SDR_fam"/>
</dbReference>
<evidence type="ECO:0000256" key="2">
    <source>
        <dbReference type="ARBA" id="ARBA00023002"/>
    </source>
</evidence>
<evidence type="ECO:0000256" key="1">
    <source>
        <dbReference type="ARBA" id="ARBA00006484"/>
    </source>
</evidence>
<dbReference type="Gene3D" id="3.40.50.720">
    <property type="entry name" value="NAD(P)-binding Rossmann-like Domain"/>
    <property type="match status" value="1"/>
</dbReference>
<feature type="transmembrane region" description="Helical" evidence="5">
    <location>
        <begin position="311"/>
        <end position="331"/>
    </location>
</feature>
<keyword evidence="5" id="KW-1133">Transmembrane helix</keyword>
<gene>
    <name evidence="7" type="ORF">F0L46_09825</name>
</gene>
<dbReference type="EMBL" id="VUOA01000019">
    <property type="protein sequence ID" value="KAA2237290.1"/>
    <property type="molecule type" value="Genomic_DNA"/>
</dbReference>
<dbReference type="OrthoDB" id="9781689at2"/>
<reference evidence="7 8" key="2">
    <citation type="submission" date="2019-09" db="EMBL/GenBank/DDBJ databases">
        <authorList>
            <person name="Jin C."/>
        </authorList>
    </citation>
    <scope>NUCLEOTIDE SEQUENCE [LARGE SCALE GENOMIC DNA]</scope>
    <source>
        <strain evidence="7 8">BN140002</strain>
    </source>
</reference>
<name>A0A5B2VFP7_9HYPH</name>
<keyword evidence="8" id="KW-1185">Reference proteome</keyword>
<dbReference type="InterPro" id="IPR057326">
    <property type="entry name" value="KR_dom"/>
</dbReference>
<evidence type="ECO:0000256" key="5">
    <source>
        <dbReference type="SAM" id="Phobius"/>
    </source>
</evidence>
<dbReference type="AlphaFoldDB" id="A0A5B2VFP7"/>
<feature type="region of interest" description="Disordered" evidence="4">
    <location>
        <begin position="353"/>
        <end position="389"/>
    </location>
</feature>
<protein>
    <submittedName>
        <fullName evidence="7">SDR family oxidoreductase</fullName>
    </submittedName>
</protein>
<dbReference type="InterPro" id="IPR020904">
    <property type="entry name" value="Sc_DH/Rdtase_CS"/>
</dbReference>
<dbReference type="InterPro" id="IPR036291">
    <property type="entry name" value="NAD(P)-bd_dom_sf"/>
</dbReference>
<dbReference type="RefSeq" id="WP_149816973.1">
    <property type="nucleotide sequence ID" value="NZ_VUOA01000019.1"/>
</dbReference>
<evidence type="ECO:0000256" key="4">
    <source>
        <dbReference type="SAM" id="MobiDB-lite"/>
    </source>
</evidence>
<dbReference type="NCBIfam" id="NF005495">
    <property type="entry name" value="PRK07109.1"/>
    <property type="match status" value="1"/>
</dbReference>
<feature type="compositionally biased region" description="Basic and acidic residues" evidence="4">
    <location>
        <begin position="377"/>
        <end position="389"/>
    </location>
</feature>
<dbReference type="PROSITE" id="PS00061">
    <property type="entry name" value="ADH_SHORT"/>
    <property type="match status" value="1"/>
</dbReference>
<dbReference type="SMART" id="SM00822">
    <property type="entry name" value="PKS_KR"/>
    <property type="match status" value="1"/>
</dbReference>
<evidence type="ECO:0000313" key="7">
    <source>
        <dbReference type="EMBL" id="KAA2237290.1"/>
    </source>
</evidence>
<sequence length="389" mass="42225">MTVRLKPLDQQTIVITGASSGIGLATARDAAKAGARVVIVSRNAGDLETIAREITESGGQALAVAADVSKREDVERVAREAIQRFGGIDTWVNDAAVALYGTLEKIPLEDQRHLFDVNYWGVVHGSLVAAGHLRKSGGALINIGSVLSDRAMIDQGQYSASKHAVRGFTDALRMELEREGAPISVTLIKPAAINTPYPEHARNYLDAPSPMVPPPTYDPHVVARAILHAATSPTRALVVGFGGWAISLFGNLFPPLADLVMEATGRASQTTQAPGRREMRDNLYEPRQDGAEHSVISNTHRRSSLLLEAQMRPLTTLALVVGLGFAAFSLLRPTRAEGRDHDRRMAENYRRYRETRRQAGNGHDQPTMGPGGYPNRAPDRSAHDRRMGN</sequence>
<keyword evidence="5" id="KW-0472">Membrane</keyword>
<organism evidence="7 8">
    <name type="scientific">Salinarimonas soli</name>
    <dbReference type="NCBI Taxonomy" id="1638099"/>
    <lineage>
        <taxon>Bacteria</taxon>
        <taxon>Pseudomonadati</taxon>
        <taxon>Pseudomonadota</taxon>
        <taxon>Alphaproteobacteria</taxon>
        <taxon>Hyphomicrobiales</taxon>
        <taxon>Salinarimonadaceae</taxon>
        <taxon>Salinarimonas</taxon>
    </lineage>
</organism>